<dbReference type="AlphaFoldDB" id="A0A1G2QXY3"/>
<dbReference type="Proteomes" id="UP000178092">
    <property type="component" value="Unassembled WGS sequence"/>
</dbReference>
<name>A0A1G2QXY3_9BACT</name>
<evidence type="ECO:0000313" key="2">
    <source>
        <dbReference type="Proteomes" id="UP000178092"/>
    </source>
</evidence>
<gene>
    <name evidence="1" type="ORF">A3C04_02770</name>
</gene>
<reference evidence="1 2" key="1">
    <citation type="journal article" date="2016" name="Nat. Commun.">
        <title>Thousands of microbial genomes shed light on interconnected biogeochemical processes in an aquifer system.</title>
        <authorList>
            <person name="Anantharaman K."/>
            <person name="Brown C.T."/>
            <person name="Hug L.A."/>
            <person name="Sharon I."/>
            <person name="Castelle C.J."/>
            <person name="Probst A.J."/>
            <person name="Thomas B.C."/>
            <person name="Singh A."/>
            <person name="Wilkins M.J."/>
            <person name="Karaoz U."/>
            <person name="Brodie E.L."/>
            <person name="Williams K.H."/>
            <person name="Hubbard S.S."/>
            <person name="Banfield J.F."/>
        </authorList>
    </citation>
    <scope>NUCLEOTIDE SEQUENCE [LARGE SCALE GENOMIC DNA]</scope>
</reference>
<comment type="caution">
    <text evidence="1">The sequence shown here is derived from an EMBL/GenBank/DDBJ whole genome shotgun (WGS) entry which is preliminary data.</text>
</comment>
<evidence type="ECO:0000313" key="1">
    <source>
        <dbReference type="EMBL" id="OHA65494.1"/>
    </source>
</evidence>
<accession>A0A1G2QXY3</accession>
<organism evidence="1 2">
    <name type="scientific">Candidatus Wildermuthbacteria bacterium RIFCSPHIGHO2_02_FULL_45_25</name>
    <dbReference type="NCBI Taxonomy" id="1802450"/>
    <lineage>
        <taxon>Bacteria</taxon>
        <taxon>Candidatus Wildermuthiibacteriota</taxon>
    </lineage>
</organism>
<proteinExistence type="predicted"/>
<sequence length="104" mass="11892">MSRGTNAPQSLHRFRLFQVGTTLENQLHDYLFGGKNNQPSQSITCVIFQKDLYVVVNVLAILPTSQHKPRKYSRKIPSLSRKILLLQILSGFVFSYVLRESVLT</sequence>
<protein>
    <submittedName>
        <fullName evidence="1">Uncharacterized protein</fullName>
    </submittedName>
</protein>
<dbReference type="EMBL" id="MHTV01000044">
    <property type="protein sequence ID" value="OHA65494.1"/>
    <property type="molecule type" value="Genomic_DNA"/>
</dbReference>